<name>A0A7M7K5J3_VARDE</name>
<evidence type="ECO:0000256" key="1">
    <source>
        <dbReference type="ARBA" id="ARBA00010718"/>
    </source>
</evidence>
<dbReference type="OrthoDB" id="5978072at2759"/>
<dbReference type="InParanoid" id="A0A7M7K5J3"/>
<dbReference type="GO" id="GO:0008270">
    <property type="term" value="F:zinc ion binding"/>
    <property type="evidence" value="ECO:0007669"/>
    <property type="project" value="InterPro"/>
</dbReference>
<dbReference type="GeneID" id="111250192"/>
<dbReference type="InterPro" id="IPR023561">
    <property type="entry name" value="Carbonic_anhydrase_a-class"/>
</dbReference>
<feature type="compositionally biased region" description="Polar residues" evidence="2">
    <location>
        <begin position="353"/>
        <end position="363"/>
    </location>
</feature>
<dbReference type="Pfam" id="PF00194">
    <property type="entry name" value="Carb_anhydrase"/>
    <property type="match status" value="1"/>
</dbReference>
<dbReference type="SUPFAM" id="SSF51069">
    <property type="entry name" value="Carbonic anhydrase"/>
    <property type="match status" value="1"/>
</dbReference>
<evidence type="ECO:0000256" key="2">
    <source>
        <dbReference type="SAM" id="MobiDB-lite"/>
    </source>
</evidence>
<dbReference type="RefSeq" id="XP_022660769.1">
    <property type="nucleotide sequence ID" value="XM_022805034.1"/>
</dbReference>
<sequence length="415" mass="45850">MTSIIMARKVTCAYILLFCINGSLANWNDWWTYEGISGPDFWGRLNPGLWGLCSTGRRQSPINIEPQRLLFDPQLQGLQVGKARVRGVLRNTGQGVVFRVETPGTLATDSLGLQSDTSGHMAEHGIGSAPRIELPSVNISGGPLSYSYRVYEIQLHFGRTDHQGSEHLLAGFAFPAEVQIYAYNSVLYANSSEARNRAYGIAAVSIFVKVTRKDAQTRGNGQDGFLKESKMTKPNLDLKMLTDQLQYITYKGDSVPLKALSIYELLPATAALITYEGSLTTPGCEETATWIVLNRPLYMSPSQLAALRKLKQGEPASPIAPLGNNFRFPQPLHQRAIRTNIDLVHPDRGRETATPTAASTNSGEEGESEDAFSNAMSSHCPKKFYQGTNKDRHLWLNRTILEIENCNSKPWVASQ</sequence>
<dbReference type="SMART" id="SM01057">
    <property type="entry name" value="Carb_anhydrase"/>
    <property type="match status" value="1"/>
</dbReference>
<dbReference type="Gene3D" id="3.10.200.10">
    <property type="entry name" value="Alpha carbonic anhydrase"/>
    <property type="match status" value="1"/>
</dbReference>
<comment type="similarity">
    <text evidence="1">Belongs to the alpha-carbonic anhydrase family.</text>
</comment>
<dbReference type="PANTHER" id="PTHR18952:SF208">
    <property type="entry name" value="CARBONIC ANHYDRASE XA-RELATED"/>
    <property type="match status" value="1"/>
</dbReference>
<proteinExistence type="inferred from homology"/>
<protein>
    <recommendedName>
        <fullName evidence="3">Alpha-carbonic anhydrase domain-containing protein</fullName>
    </recommendedName>
</protein>
<dbReference type="PROSITE" id="PS51144">
    <property type="entry name" value="ALPHA_CA_2"/>
    <property type="match status" value="1"/>
</dbReference>
<dbReference type="GO" id="GO:0004089">
    <property type="term" value="F:carbonate dehydratase activity"/>
    <property type="evidence" value="ECO:0007669"/>
    <property type="project" value="InterPro"/>
</dbReference>
<dbReference type="InterPro" id="IPR036398">
    <property type="entry name" value="CA_dom_sf"/>
</dbReference>
<evidence type="ECO:0000313" key="5">
    <source>
        <dbReference type="Proteomes" id="UP000594260"/>
    </source>
</evidence>
<dbReference type="EnsemblMetazoa" id="XM_022805034">
    <property type="protein sequence ID" value="XP_022660769"/>
    <property type="gene ID" value="LOC111250192"/>
</dbReference>
<dbReference type="KEGG" id="vde:111250192"/>
<keyword evidence="5" id="KW-1185">Reference proteome</keyword>
<accession>A0A7M7K5J3</accession>
<dbReference type="AlphaFoldDB" id="A0A7M7K5J3"/>
<dbReference type="Proteomes" id="UP000594260">
    <property type="component" value="Unplaced"/>
</dbReference>
<reference evidence="4" key="1">
    <citation type="submission" date="2021-01" db="UniProtKB">
        <authorList>
            <consortium name="EnsemblMetazoa"/>
        </authorList>
    </citation>
    <scope>IDENTIFICATION</scope>
</reference>
<feature type="region of interest" description="Disordered" evidence="2">
    <location>
        <begin position="345"/>
        <end position="375"/>
    </location>
</feature>
<evidence type="ECO:0000313" key="4">
    <source>
        <dbReference type="EnsemblMetazoa" id="XP_022660769"/>
    </source>
</evidence>
<dbReference type="GO" id="GO:0006730">
    <property type="term" value="P:one-carbon metabolic process"/>
    <property type="evidence" value="ECO:0007669"/>
    <property type="project" value="TreeGrafter"/>
</dbReference>
<dbReference type="PANTHER" id="PTHR18952">
    <property type="entry name" value="CARBONIC ANHYDRASE"/>
    <property type="match status" value="1"/>
</dbReference>
<dbReference type="OMA" id="TEPACHE"/>
<organism evidence="4 5">
    <name type="scientific">Varroa destructor</name>
    <name type="common">Honeybee mite</name>
    <dbReference type="NCBI Taxonomy" id="109461"/>
    <lineage>
        <taxon>Eukaryota</taxon>
        <taxon>Metazoa</taxon>
        <taxon>Ecdysozoa</taxon>
        <taxon>Arthropoda</taxon>
        <taxon>Chelicerata</taxon>
        <taxon>Arachnida</taxon>
        <taxon>Acari</taxon>
        <taxon>Parasitiformes</taxon>
        <taxon>Mesostigmata</taxon>
        <taxon>Gamasina</taxon>
        <taxon>Dermanyssoidea</taxon>
        <taxon>Varroidae</taxon>
        <taxon>Varroa</taxon>
    </lineage>
</organism>
<feature type="domain" description="Alpha-carbonic anhydrase" evidence="3">
    <location>
        <begin position="29"/>
        <end position="341"/>
    </location>
</feature>
<evidence type="ECO:0000259" key="3">
    <source>
        <dbReference type="PROSITE" id="PS51144"/>
    </source>
</evidence>
<dbReference type="InterPro" id="IPR001148">
    <property type="entry name" value="CA_dom"/>
</dbReference>